<keyword evidence="3" id="KW-1185">Reference proteome</keyword>
<dbReference type="InterPro" id="IPR040151">
    <property type="entry name" value="Gfd2/YDR514C-like"/>
</dbReference>
<reference evidence="2 3" key="1">
    <citation type="journal article" date="2016" name="PLoS Pathog.">
        <title>Biosynthesis of antibiotic leucinostatins in bio-control fungus Purpureocillium lilacinum and their inhibition on phytophthora revealed by genome mining.</title>
        <authorList>
            <person name="Wang G."/>
            <person name="Liu Z."/>
            <person name="Lin R."/>
            <person name="Li E."/>
            <person name="Mao Z."/>
            <person name="Ling J."/>
            <person name="Yang Y."/>
            <person name="Yin W.B."/>
            <person name="Xie B."/>
        </authorList>
    </citation>
    <scope>NUCLEOTIDE SEQUENCE [LARGE SCALE GENOMIC DNA]</scope>
    <source>
        <strain evidence="2">170</strain>
    </source>
</reference>
<dbReference type="OrthoDB" id="5953249at2759"/>
<dbReference type="PANTHER" id="PTHR28083:SF1">
    <property type="entry name" value="GOOD FOR FULL DBP5 ACTIVITY PROTEIN 2"/>
    <property type="match status" value="1"/>
</dbReference>
<comment type="caution">
    <text evidence="2">The sequence shown here is derived from an EMBL/GenBank/DDBJ whole genome shotgun (WGS) entry which is preliminary data.</text>
</comment>
<dbReference type="Proteomes" id="UP000078397">
    <property type="component" value="Unassembled WGS sequence"/>
</dbReference>
<dbReference type="GeneID" id="28856344"/>
<protein>
    <submittedName>
        <fullName evidence="2">Ribonuclease H-like protein</fullName>
    </submittedName>
</protein>
<evidence type="ECO:0000259" key="1">
    <source>
        <dbReference type="Pfam" id="PF21762"/>
    </source>
</evidence>
<dbReference type="SUPFAM" id="SSF53098">
    <property type="entry name" value="Ribonuclease H-like"/>
    <property type="match status" value="1"/>
</dbReference>
<dbReference type="Pfam" id="PF21762">
    <property type="entry name" value="DEDDh_C"/>
    <property type="match status" value="1"/>
</dbReference>
<gene>
    <name evidence="2" type="ORF">VFPPC_14582</name>
</gene>
<dbReference type="KEGG" id="pchm:VFPPC_14582"/>
<dbReference type="EMBL" id="LSBJ02000007">
    <property type="protein sequence ID" value="OAQ61509.1"/>
    <property type="molecule type" value="Genomic_DNA"/>
</dbReference>
<dbReference type="GO" id="GO:0005634">
    <property type="term" value="C:nucleus"/>
    <property type="evidence" value="ECO:0007669"/>
    <property type="project" value="TreeGrafter"/>
</dbReference>
<dbReference type="PANTHER" id="PTHR28083">
    <property type="entry name" value="GOOD FOR FULL DBP5 ACTIVITY PROTEIN 2"/>
    <property type="match status" value="1"/>
</dbReference>
<organism evidence="2 3">
    <name type="scientific">Pochonia chlamydosporia 170</name>
    <dbReference type="NCBI Taxonomy" id="1380566"/>
    <lineage>
        <taxon>Eukaryota</taxon>
        <taxon>Fungi</taxon>
        <taxon>Dikarya</taxon>
        <taxon>Ascomycota</taxon>
        <taxon>Pezizomycotina</taxon>
        <taxon>Sordariomycetes</taxon>
        <taxon>Hypocreomycetidae</taxon>
        <taxon>Hypocreales</taxon>
        <taxon>Clavicipitaceae</taxon>
        <taxon>Pochonia</taxon>
    </lineage>
</organism>
<dbReference type="AlphaFoldDB" id="A0A179F8T3"/>
<dbReference type="InterPro" id="IPR048519">
    <property type="entry name" value="Gfd2/YDR514C-like_C"/>
</dbReference>
<dbReference type="RefSeq" id="XP_018139213.1">
    <property type="nucleotide sequence ID" value="XM_018292350.1"/>
</dbReference>
<evidence type="ECO:0000313" key="3">
    <source>
        <dbReference type="Proteomes" id="UP000078397"/>
    </source>
</evidence>
<proteinExistence type="predicted"/>
<name>A0A179F8T3_METCM</name>
<evidence type="ECO:0000313" key="2">
    <source>
        <dbReference type="EMBL" id="OAQ61509.1"/>
    </source>
</evidence>
<accession>A0A179F8T3</accession>
<feature type="domain" description="Gfd2/YDR514C-like C-terminal" evidence="1">
    <location>
        <begin position="12"/>
        <end position="161"/>
    </location>
</feature>
<sequence>MGCQYNSTLAYSVLRTQDLHDQCHSPPSDAEDLKPDIIQSRHWLVQNNQYYSKNDNLFCFGKPRSVLLCKLEGRLKGLLANSSPLILVVHGGHRQTTLLQKLNINLAPVFTLDTTSCPLSTPDFLHLSLKRLLQAFSIPFTGDRLHVAGNDAHFTLRVLLMIAVTDVQRELDEAPAWVPVFEAIA</sequence>
<dbReference type="InterPro" id="IPR012337">
    <property type="entry name" value="RNaseH-like_sf"/>
</dbReference>